<evidence type="ECO:0000256" key="1">
    <source>
        <dbReference type="SAM" id="MobiDB-lite"/>
    </source>
</evidence>
<accession>A0A0W8F402</accession>
<comment type="caution">
    <text evidence="2">The sequence shown here is derived from an EMBL/GenBank/DDBJ whole genome shotgun (WGS) entry which is preliminary data.</text>
</comment>
<dbReference type="EMBL" id="LNQE01001585">
    <property type="protein sequence ID" value="KUG15123.1"/>
    <property type="molecule type" value="Genomic_DNA"/>
</dbReference>
<name>A0A0W8F402_9ZZZZ</name>
<dbReference type="AlphaFoldDB" id="A0A0W8F402"/>
<feature type="compositionally biased region" description="Basic and acidic residues" evidence="1">
    <location>
        <begin position="38"/>
        <end position="47"/>
    </location>
</feature>
<organism evidence="2">
    <name type="scientific">hydrocarbon metagenome</name>
    <dbReference type="NCBI Taxonomy" id="938273"/>
    <lineage>
        <taxon>unclassified sequences</taxon>
        <taxon>metagenomes</taxon>
        <taxon>ecological metagenomes</taxon>
    </lineage>
</organism>
<protein>
    <submittedName>
        <fullName evidence="2">Uncharacterized protein</fullName>
    </submittedName>
</protein>
<evidence type="ECO:0000313" key="2">
    <source>
        <dbReference type="EMBL" id="KUG15123.1"/>
    </source>
</evidence>
<feature type="region of interest" description="Disordered" evidence="1">
    <location>
        <begin position="33"/>
        <end position="90"/>
    </location>
</feature>
<reference evidence="2" key="1">
    <citation type="journal article" date="2015" name="Proc. Natl. Acad. Sci. U.S.A.">
        <title>Networks of energetic and metabolic interactions define dynamics in microbial communities.</title>
        <authorList>
            <person name="Embree M."/>
            <person name="Liu J.K."/>
            <person name="Al-Bassam M.M."/>
            <person name="Zengler K."/>
        </authorList>
    </citation>
    <scope>NUCLEOTIDE SEQUENCE</scope>
</reference>
<proteinExistence type="predicted"/>
<sequence>MIQALPAVQRERMEERSVQDATILLHRFPSWQGYTPREQGRQEEKLRMKPRPIAQDLEPRFPTGTNRARHELHLRARKQPRLSAPTSRDW</sequence>
<gene>
    <name evidence="2" type="ORF">ASZ90_015218</name>
</gene>